<feature type="domain" description="A-factor biosynthesis hotdog" evidence="2">
    <location>
        <begin position="23"/>
        <end position="137"/>
    </location>
</feature>
<evidence type="ECO:0000259" key="2">
    <source>
        <dbReference type="Pfam" id="PF03756"/>
    </source>
</evidence>
<evidence type="ECO:0000313" key="4">
    <source>
        <dbReference type="Proteomes" id="UP000634476"/>
    </source>
</evidence>
<name>A0A8J3T3L6_9ACTN</name>
<feature type="region of interest" description="Disordered" evidence="1">
    <location>
        <begin position="143"/>
        <end position="162"/>
    </location>
</feature>
<dbReference type="RefSeq" id="WP_203878890.1">
    <property type="nucleotide sequence ID" value="NZ_BOOK01000053.1"/>
</dbReference>
<proteinExistence type="predicted"/>
<organism evidence="3 4">
    <name type="scientific">Planobispora takensis</name>
    <dbReference type="NCBI Taxonomy" id="1367882"/>
    <lineage>
        <taxon>Bacteria</taxon>
        <taxon>Bacillati</taxon>
        <taxon>Actinomycetota</taxon>
        <taxon>Actinomycetes</taxon>
        <taxon>Streptosporangiales</taxon>
        <taxon>Streptosporangiaceae</taxon>
        <taxon>Planobispora</taxon>
    </lineage>
</organism>
<dbReference type="Pfam" id="PF03756">
    <property type="entry name" value="AfsA"/>
    <property type="match status" value="2"/>
</dbReference>
<comment type="caution">
    <text evidence="3">The sequence shown here is derived from an EMBL/GenBank/DDBJ whole genome shotgun (WGS) entry which is preliminary data.</text>
</comment>
<gene>
    <name evidence="3" type="ORF">Pta02_66550</name>
</gene>
<dbReference type="AlphaFoldDB" id="A0A8J3T3L6"/>
<sequence length="312" mass="33678">MTLLTASEAHYGVLAEERPADGLLRDVDLLTGTWSATLAVDSDDPYFFDHPLDHLPGMVLVCGLLDLLRATGTGHPERPGHRMRMSLDLPAFCELETPVHLEASRLPSDDTTGLSGTTRVVMSARQGGQVVCGAQAAFRPATPLDAPGAPAGARHSASTRRSEPARLELVHRHRPENVLIGGMVPHGTTRIAEVRRPPDGHLLAPAPGAPPRAELIIDAARQFGTMICHVEHAVPEDTRLILLAVEADLPCELPWDLRLGWTPTAPRRGRSRMRIEVLAGDPGAEPLGAVTLDYYAASPTIYRRLRHAGRTA</sequence>
<keyword evidence="4" id="KW-1185">Reference proteome</keyword>
<dbReference type="Proteomes" id="UP000634476">
    <property type="component" value="Unassembled WGS sequence"/>
</dbReference>
<dbReference type="InterPro" id="IPR005509">
    <property type="entry name" value="AfsA_hotdog_dom"/>
</dbReference>
<feature type="domain" description="A-factor biosynthesis hotdog" evidence="2">
    <location>
        <begin position="169"/>
        <end position="269"/>
    </location>
</feature>
<protein>
    <recommendedName>
        <fullName evidence="2">A-factor biosynthesis hotdog domain-containing protein</fullName>
    </recommendedName>
</protein>
<dbReference type="EMBL" id="BOOK01000053">
    <property type="protein sequence ID" value="GII04647.1"/>
    <property type="molecule type" value="Genomic_DNA"/>
</dbReference>
<accession>A0A8J3T3L6</accession>
<evidence type="ECO:0000256" key="1">
    <source>
        <dbReference type="SAM" id="MobiDB-lite"/>
    </source>
</evidence>
<evidence type="ECO:0000313" key="3">
    <source>
        <dbReference type="EMBL" id="GII04647.1"/>
    </source>
</evidence>
<reference evidence="3" key="1">
    <citation type="submission" date="2021-01" db="EMBL/GenBank/DDBJ databases">
        <title>Whole genome shotgun sequence of Planobispora takensis NBRC 109077.</title>
        <authorList>
            <person name="Komaki H."/>
            <person name="Tamura T."/>
        </authorList>
    </citation>
    <scope>NUCLEOTIDE SEQUENCE</scope>
    <source>
        <strain evidence="3">NBRC 109077</strain>
    </source>
</reference>